<sequence>MRRVRKPAVFAAVLALVLGSAVVPDLPYFRAEATLAAAPTPAPQIGFLTTPKDKPLKVTASFGYAASIQYKGTETVVDANGVSFQAAHYTFRALTLDDLTISDGSRSNYALTLGSSGTTQLGGTNSTGQQMQTDLWANNLYASSPLLLCALPAAWLLSLGLSLSVHLCDVRMDLYALKAFNPSPTSGRDNPVRLPSASLSVTSKGTS</sequence>
<proteinExistence type="predicted"/>
<name>A0A9W6QTE4_9PSEU</name>
<reference evidence="2" key="1">
    <citation type="submission" date="2023-02" db="EMBL/GenBank/DDBJ databases">
        <title>Actinokineospora globicatena NBRC 15670.</title>
        <authorList>
            <person name="Ichikawa N."/>
            <person name="Sato H."/>
            <person name="Tonouchi N."/>
        </authorList>
    </citation>
    <scope>NUCLEOTIDE SEQUENCE</scope>
    <source>
        <strain evidence="2">NBRC 15670</strain>
    </source>
</reference>
<dbReference type="RefSeq" id="WP_285612619.1">
    <property type="nucleotide sequence ID" value="NZ_BSSD01000009.1"/>
</dbReference>
<dbReference type="EMBL" id="BSSD01000009">
    <property type="protein sequence ID" value="GLW94573.1"/>
    <property type="molecule type" value="Genomic_DNA"/>
</dbReference>
<organism evidence="2 3">
    <name type="scientific">Actinokineospora globicatena</name>
    <dbReference type="NCBI Taxonomy" id="103729"/>
    <lineage>
        <taxon>Bacteria</taxon>
        <taxon>Bacillati</taxon>
        <taxon>Actinomycetota</taxon>
        <taxon>Actinomycetes</taxon>
        <taxon>Pseudonocardiales</taxon>
        <taxon>Pseudonocardiaceae</taxon>
        <taxon>Actinokineospora</taxon>
    </lineage>
</organism>
<gene>
    <name evidence="2" type="ORF">Aglo03_53890</name>
</gene>
<feature type="region of interest" description="Disordered" evidence="1">
    <location>
        <begin position="185"/>
        <end position="207"/>
    </location>
</feature>
<dbReference type="AlphaFoldDB" id="A0A9W6QTE4"/>
<accession>A0A9W6QTE4</accession>
<keyword evidence="3" id="KW-1185">Reference proteome</keyword>
<evidence type="ECO:0000313" key="2">
    <source>
        <dbReference type="EMBL" id="GLW94573.1"/>
    </source>
</evidence>
<comment type="caution">
    <text evidence="2">The sequence shown here is derived from an EMBL/GenBank/DDBJ whole genome shotgun (WGS) entry which is preliminary data.</text>
</comment>
<protein>
    <submittedName>
        <fullName evidence="2">Uncharacterized protein</fullName>
    </submittedName>
</protein>
<evidence type="ECO:0000313" key="3">
    <source>
        <dbReference type="Proteomes" id="UP001165042"/>
    </source>
</evidence>
<evidence type="ECO:0000256" key="1">
    <source>
        <dbReference type="SAM" id="MobiDB-lite"/>
    </source>
</evidence>
<dbReference type="Proteomes" id="UP001165042">
    <property type="component" value="Unassembled WGS sequence"/>
</dbReference>
<feature type="compositionally biased region" description="Polar residues" evidence="1">
    <location>
        <begin position="197"/>
        <end position="207"/>
    </location>
</feature>